<dbReference type="EMBL" id="BSNL01000024">
    <property type="protein sequence ID" value="GLQ29441.1"/>
    <property type="molecule type" value="Genomic_DNA"/>
</dbReference>
<evidence type="ECO:0000256" key="3">
    <source>
        <dbReference type="SAM" id="Phobius"/>
    </source>
</evidence>
<dbReference type="SUPFAM" id="SSF103088">
    <property type="entry name" value="OmpA-like"/>
    <property type="match status" value="1"/>
</dbReference>
<feature type="region of interest" description="Disordered" evidence="2">
    <location>
        <begin position="1"/>
        <end position="136"/>
    </location>
</feature>
<sequence>MSDDDDKTVFGQRLPVPEPRGTSRAGAPPASPPSAPTDDGADKTVFGQPLSPTSGLPTGGGRAAPVQQPINNPGVDDTWLGGALNPHPQPQFQPQPPRPPQPAYTPTPPPPLQPPYGHPAPQQPIYQPGTGQRPAGSEIFPEIRAAEEKPQYAQRPRIAFQDALRAAGPETGGSSNPLVRAASGLLILLGRLRTGLVDMQPAPLIDHVTREIDTFERNALNAGVGQQDAFDAKYALCATADDIVQNLPGADRGTWMEYSMVARFFGERSSGVGFFQKMDEAMRAPGQRFNLIELMLTCLSLGFEGQYRAMPNGSVELSRIRTAMYETLRRVQPRPDDDVSVRWTPVLLGGKRRQGGTPLWVIAAIAAVMVVSLFATLSTLLTREGAEVRGRILALHAGQPPVTIERTAPIVRSYEAPQSTQLERIRAALAAEIEAGQVEVARTNDWVFVRVGDVLQFGSGSATLTSDFSTLAAAIGRTFDDEKGPVRVVGHTDSVPPTGRGQFKTNEDLSVARAKAVGDILSGVLIDPARLLVEGKGAVDPIADNTTREGRARNRRVEIMIPREEAPE</sequence>
<evidence type="ECO:0000256" key="2">
    <source>
        <dbReference type="SAM" id="MobiDB-lite"/>
    </source>
</evidence>
<dbReference type="Gene3D" id="1.25.40.590">
    <property type="entry name" value="Type IV / VI secretion system, DotU"/>
    <property type="match status" value="1"/>
</dbReference>
<evidence type="ECO:0000313" key="5">
    <source>
        <dbReference type="EMBL" id="GLQ29441.1"/>
    </source>
</evidence>
<feature type="domain" description="OmpA-like" evidence="4">
    <location>
        <begin position="444"/>
        <end position="565"/>
    </location>
</feature>
<dbReference type="InterPro" id="IPR050330">
    <property type="entry name" value="Bact_OuterMem_StrucFunc"/>
</dbReference>
<dbReference type="InterPro" id="IPR006665">
    <property type="entry name" value="OmpA-like"/>
</dbReference>
<reference evidence="5" key="1">
    <citation type="journal article" date="2014" name="Int. J. Syst. Evol. Microbiol.">
        <title>Complete genome of a new Firmicutes species belonging to the dominant human colonic microbiota ('Ruminococcus bicirculans') reveals two chromosomes and a selective capacity to utilize plant glucans.</title>
        <authorList>
            <consortium name="NISC Comparative Sequencing Program"/>
            <person name="Wegmann U."/>
            <person name="Louis P."/>
            <person name="Goesmann A."/>
            <person name="Henrissat B."/>
            <person name="Duncan S.H."/>
            <person name="Flint H.J."/>
        </authorList>
    </citation>
    <scope>NUCLEOTIDE SEQUENCE</scope>
    <source>
        <strain evidence="5">NBRC 109915</strain>
    </source>
</reference>
<dbReference type="PANTHER" id="PTHR30329">
    <property type="entry name" value="STATOR ELEMENT OF FLAGELLAR MOTOR COMPLEX"/>
    <property type="match status" value="1"/>
</dbReference>
<feature type="compositionally biased region" description="Pro residues" evidence="2">
    <location>
        <begin position="87"/>
        <end position="122"/>
    </location>
</feature>
<keyword evidence="3" id="KW-0812">Transmembrane</keyword>
<name>A0ABQ5VR23_9RHOB</name>
<dbReference type="InterPro" id="IPR036737">
    <property type="entry name" value="OmpA-like_sf"/>
</dbReference>
<dbReference type="Pfam" id="PF09850">
    <property type="entry name" value="DotU"/>
    <property type="match status" value="1"/>
</dbReference>
<dbReference type="Gene3D" id="3.30.1330.60">
    <property type="entry name" value="OmpA-like domain"/>
    <property type="match status" value="1"/>
</dbReference>
<keyword evidence="1 3" id="KW-0472">Membrane</keyword>
<reference evidence="5" key="2">
    <citation type="submission" date="2023-01" db="EMBL/GenBank/DDBJ databases">
        <title>Draft genome sequence of Sulfitobacter pacificus strain NBRC 109915.</title>
        <authorList>
            <person name="Sun Q."/>
            <person name="Mori K."/>
        </authorList>
    </citation>
    <scope>NUCLEOTIDE SEQUENCE</scope>
    <source>
        <strain evidence="5">NBRC 109915</strain>
    </source>
</reference>
<protein>
    <submittedName>
        <fullName evidence="5">Type IV / vi secretion system protein, dotu family</fullName>
    </submittedName>
</protein>
<dbReference type="InterPro" id="IPR017732">
    <property type="entry name" value="T4/T6SS_DotU"/>
</dbReference>
<dbReference type="Proteomes" id="UP001161388">
    <property type="component" value="Unassembled WGS sequence"/>
</dbReference>
<dbReference type="PROSITE" id="PS51123">
    <property type="entry name" value="OMPA_2"/>
    <property type="match status" value="1"/>
</dbReference>
<gene>
    <name evidence="5" type="ORF">GCM10007927_42450</name>
</gene>
<feature type="transmembrane region" description="Helical" evidence="3">
    <location>
        <begin position="359"/>
        <end position="381"/>
    </location>
</feature>
<dbReference type="PANTHER" id="PTHR30329:SF19">
    <property type="entry name" value="OUTER MEMBRANE PROTEIN, OMPA FAMILY"/>
    <property type="match status" value="1"/>
</dbReference>
<dbReference type="SUPFAM" id="SSF81995">
    <property type="entry name" value="beta-sandwich domain of Sec23/24"/>
    <property type="match status" value="1"/>
</dbReference>
<accession>A0ABQ5VR23</accession>
<dbReference type="InterPro" id="IPR038522">
    <property type="entry name" value="T4/T6SS_DotU_sf"/>
</dbReference>
<evidence type="ECO:0000313" key="6">
    <source>
        <dbReference type="Proteomes" id="UP001161388"/>
    </source>
</evidence>
<dbReference type="Pfam" id="PF00691">
    <property type="entry name" value="OmpA"/>
    <property type="match status" value="1"/>
</dbReference>
<organism evidence="5 6">
    <name type="scientific">Sulfitobacter pacificus</name>
    <dbReference type="NCBI Taxonomy" id="1499314"/>
    <lineage>
        <taxon>Bacteria</taxon>
        <taxon>Pseudomonadati</taxon>
        <taxon>Pseudomonadota</taxon>
        <taxon>Alphaproteobacteria</taxon>
        <taxon>Rhodobacterales</taxon>
        <taxon>Roseobacteraceae</taxon>
        <taxon>Sulfitobacter</taxon>
    </lineage>
</organism>
<dbReference type="CDD" id="cd07185">
    <property type="entry name" value="OmpA_C-like"/>
    <property type="match status" value="1"/>
</dbReference>
<proteinExistence type="predicted"/>
<dbReference type="NCBIfam" id="TIGR03349">
    <property type="entry name" value="IV_VI_DotU"/>
    <property type="match status" value="1"/>
</dbReference>
<comment type="caution">
    <text evidence="5">The sequence shown here is derived from an EMBL/GenBank/DDBJ whole genome shotgun (WGS) entry which is preliminary data.</text>
</comment>
<dbReference type="NCBIfam" id="NF038228">
    <property type="entry name" value="IcmH_DotU_IVB"/>
    <property type="match status" value="1"/>
</dbReference>
<evidence type="ECO:0000256" key="1">
    <source>
        <dbReference type="PROSITE-ProRule" id="PRU00473"/>
    </source>
</evidence>
<keyword evidence="3" id="KW-1133">Transmembrane helix</keyword>
<keyword evidence="6" id="KW-1185">Reference proteome</keyword>
<dbReference type="RefSeq" id="WP_284376853.1">
    <property type="nucleotide sequence ID" value="NZ_BSNL01000024.1"/>
</dbReference>
<evidence type="ECO:0000259" key="4">
    <source>
        <dbReference type="PROSITE" id="PS51123"/>
    </source>
</evidence>